<feature type="binding site" evidence="4">
    <location>
        <begin position="68"/>
        <end position="71"/>
    </location>
    <ligand>
        <name>GTP</name>
        <dbReference type="ChEBI" id="CHEBI:37565"/>
    </ligand>
</feature>
<dbReference type="NCBIfam" id="NF003828">
    <property type="entry name" value="PRK05416.1"/>
    <property type="match status" value="1"/>
</dbReference>
<reference evidence="7 8" key="1">
    <citation type="submission" date="2020-05" db="EMBL/GenBank/DDBJ databases">
        <title>Draft genome sequence of Desulfovibrio psychrotolerans JS1T.</title>
        <authorList>
            <person name="Ueno A."/>
            <person name="Tamazawa S."/>
            <person name="Tamamura S."/>
            <person name="Murakami T."/>
            <person name="Kiyama T."/>
            <person name="Inomata H."/>
            <person name="Amano Y."/>
            <person name="Miyakawa K."/>
            <person name="Tamaki H."/>
            <person name="Naganuma T."/>
            <person name="Kaneko K."/>
        </authorList>
    </citation>
    <scope>NUCLEOTIDE SEQUENCE [LARGE SCALE GENOMIC DNA]</scope>
    <source>
        <strain evidence="7 8">JS1</strain>
    </source>
</reference>
<feature type="domain" description="RapZ C-terminal" evidence="6">
    <location>
        <begin position="175"/>
        <end position="294"/>
    </location>
</feature>
<proteinExistence type="inferred from homology"/>
<evidence type="ECO:0000256" key="1">
    <source>
        <dbReference type="ARBA" id="ARBA00022741"/>
    </source>
</evidence>
<dbReference type="Pfam" id="PF22740">
    <property type="entry name" value="PapZ_C"/>
    <property type="match status" value="1"/>
</dbReference>
<evidence type="ECO:0000256" key="4">
    <source>
        <dbReference type="HAMAP-Rule" id="MF_00636"/>
    </source>
</evidence>
<dbReference type="PIRSF" id="PIRSF005052">
    <property type="entry name" value="P-loopkin"/>
    <property type="match status" value="1"/>
</dbReference>
<evidence type="ECO:0000259" key="5">
    <source>
        <dbReference type="Pfam" id="PF03668"/>
    </source>
</evidence>
<protein>
    <submittedName>
        <fullName evidence="7">Nucleotide-binding protein</fullName>
    </submittedName>
</protein>
<keyword evidence="3 4" id="KW-0342">GTP-binding</keyword>
<dbReference type="InterPro" id="IPR053931">
    <property type="entry name" value="RapZ_C"/>
</dbReference>
<dbReference type="InterPro" id="IPR005337">
    <property type="entry name" value="RapZ-like"/>
</dbReference>
<dbReference type="Gene3D" id="3.40.50.300">
    <property type="entry name" value="P-loop containing nucleotide triphosphate hydrolases"/>
    <property type="match status" value="1"/>
</dbReference>
<sequence>MEYESSAVFPVLIVTGLSGAGKSTALKVFEDLRYFTVDGMPASLALQMLSVLDERSLAKHRGLVLGMDLRQFEFDSEFREVLDGMQRKGVAPVILFLEARPDVIIRRYKETRRPHPLENRDLGLEQAMELERNLLKPARDMADLVIDTSEFSIHDIRRVIQQKWSILEGNRRSLRVHLLTFGFKYGTPAEADMVFDLRFLPNPYHDPVLRPLSGKDKAIAEYVLGSEPGREYLARLTDFLHFTLSQMEAEGRYRVTIAIGCTGGRHRSVSTAEALFETLKNFDFTVSIEHRHMELG</sequence>
<evidence type="ECO:0000256" key="3">
    <source>
        <dbReference type="ARBA" id="ARBA00023134"/>
    </source>
</evidence>
<evidence type="ECO:0000259" key="6">
    <source>
        <dbReference type="Pfam" id="PF22740"/>
    </source>
</evidence>
<organism evidence="7 8">
    <name type="scientific">Desulfovibrio psychrotolerans</name>
    <dbReference type="NCBI Taxonomy" id="415242"/>
    <lineage>
        <taxon>Bacteria</taxon>
        <taxon>Pseudomonadati</taxon>
        <taxon>Thermodesulfobacteriota</taxon>
        <taxon>Desulfovibrionia</taxon>
        <taxon>Desulfovibrionales</taxon>
        <taxon>Desulfovibrionaceae</taxon>
        <taxon>Desulfovibrio</taxon>
    </lineage>
</organism>
<dbReference type="InterPro" id="IPR053930">
    <property type="entry name" value="RapZ-like_N"/>
</dbReference>
<dbReference type="Pfam" id="PF03668">
    <property type="entry name" value="RapZ-like_N"/>
    <property type="match status" value="1"/>
</dbReference>
<dbReference type="GO" id="GO:0005525">
    <property type="term" value="F:GTP binding"/>
    <property type="evidence" value="ECO:0007669"/>
    <property type="project" value="UniProtKB-UniRule"/>
</dbReference>
<dbReference type="AlphaFoldDB" id="A0A7J0BP16"/>
<comment type="caution">
    <text evidence="7">The sequence shown here is derived from an EMBL/GenBank/DDBJ whole genome shotgun (WGS) entry which is preliminary data.</text>
</comment>
<dbReference type="PANTHER" id="PTHR30448">
    <property type="entry name" value="RNASE ADAPTER PROTEIN RAPZ"/>
    <property type="match status" value="1"/>
</dbReference>
<evidence type="ECO:0000313" key="7">
    <source>
        <dbReference type="EMBL" id="GFM35447.1"/>
    </source>
</evidence>
<dbReference type="InterPro" id="IPR027417">
    <property type="entry name" value="P-loop_NTPase"/>
</dbReference>
<accession>A0A7J0BP16</accession>
<gene>
    <name evidence="7" type="ORF">DSM19430T_01310</name>
</gene>
<evidence type="ECO:0000313" key="8">
    <source>
        <dbReference type="Proteomes" id="UP000503820"/>
    </source>
</evidence>
<dbReference type="GO" id="GO:0005524">
    <property type="term" value="F:ATP binding"/>
    <property type="evidence" value="ECO:0007669"/>
    <property type="project" value="UniProtKB-UniRule"/>
</dbReference>
<dbReference type="HAMAP" id="MF_00636">
    <property type="entry name" value="RapZ_like"/>
    <property type="match status" value="1"/>
</dbReference>
<name>A0A7J0BP16_9BACT</name>
<keyword evidence="8" id="KW-1185">Reference proteome</keyword>
<feature type="domain" description="RapZ-like N-terminal" evidence="5">
    <location>
        <begin position="11"/>
        <end position="163"/>
    </location>
</feature>
<evidence type="ECO:0000256" key="2">
    <source>
        <dbReference type="ARBA" id="ARBA00022840"/>
    </source>
</evidence>
<keyword evidence="1 4" id="KW-0547">Nucleotide-binding</keyword>
<dbReference type="SUPFAM" id="SSF52540">
    <property type="entry name" value="P-loop containing nucleoside triphosphate hydrolases"/>
    <property type="match status" value="1"/>
</dbReference>
<dbReference type="PANTHER" id="PTHR30448:SF0">
    <property type="entry name" value="RNASE ADAPTER PROTEIN RAPZ"/>
    <property type="match status" value="1"/>
</dbReference>
<keyword evidence="2 4" id="KW-0067">ATP-binding</keyword>
<feature type="binding site" evidence="4">
    <location>
        <begin position="16"/>
        <end position="23"/>
    </location>
    <ligand>
        <name>ATP</name>
        <dbReference type="ChEBI" id="CHEBI:30616"/>
    </ligand>
</feature>
<dbReference type="EMBL" id="BLVP01000001">
    <property type="protein sequence ID" value="GFM35447.1"/>
    <property type="molecule type" value="Genomic_DNA"/>
</dbReference>
<dbReference type="Proteomes" id="UP000503820">
    <property type="component" value="Unassembled WGS sequence"/>
</dbReference>